<reference evidence="11" key="2">
    <citation type="journal article" date="2023" name="BMC Genomics">
        <title>Pest status, molecular evolution, and epigenetic factors derived from the genome assembly of Frankliniella fusca, a thysanopteran phytovirus vector.</title>
        <authorList>
            <person name="Catto M.A."/>
            <person name="Labadie P.E."/>
            <person name="Jacobson A.L."/>
            <person name="Kennedy G.G."/>
            <person name="Srinivasan R."/>
            <person name="Hunt B.G."/>
        </authorList>
    </citation>
    <scope>NUCLEOTIDE SEQUENCE</scope>
    <source>
        <strain evidence="11">PL_HMW_Pooled</strain>
    </source>
</reference>
<organism evidence="11 12">
    <name type="scientific">Frankliniella fusca</name>
    <dbReference type="NCBI Taxonomy" id="407009"/>
    <lineage>
        <taxon>Eukaryota</taxon>
        <taxon>Metazoa</taxon>
        <taxon>Ecdysozoa</taxon>
        <taxon>Arthropoda</taxon>
        <taxon>Hexapoda</taxon>
        <taxon>Insecta</taxon>
        <taxon>Pterygota</taxon>
        <taxon>Neoptera</taxon>
        <taxon>Paraneoptera</taxon>
        <taxon>Thysanoptera</taxon>
        <taxon>Terebrantia</taxon>
        <taxon>Thripoidea</taxon>
        <taxon>Thripidae</taxon>
        <taxon>Frankliniella</taxon>
    </lineage>
</organism>
<feature type="region of interest" description="Disordered" evidence="9">
    <location>
        <begin position="1"/>
        <end position="58"/>
    </location>
</feature>
<keyword evidence="4" id="KW-0548">Nucleotidyltransferase</keyword>
<comment type="catalytic activity">
    <reaction evidence="8">
        <text>DNA(n) + a 2'-deoxyribonucleoside 5'-triphosphate = DNA(n+1) + diphosphate</text>
        <dbReference type="Rhea" id="RHEA:22508"/>
        <dbReference type="Rhea" id="RHEA-COMP:17339"/>
        <dbReference type="Rhea" id="RHEA-COMP:17340"/>
        <dbReference type="ChEBI" id="CHEBI:33019"/>
        <dbReference type="ChEBI" id="CHEBI:61560"/>
        <dbReference type="ChEBI" id="CHEBI:173112"/>
        <dbReference type="EC" id="2.7.7.7"/>
    </reaction>
</comment>
<evidence type="ECO:0000259" key="10">
    <source>
        <dbReference type="Pfam" id="PF03175"/>
    </source>
</evidence>
<comment type="caution">
    <text evidence="11">The sequence shown here is derived from an EMBL/GenBank/DDBJ whole genome shotgun (WGS) entry which is preliminary data.</text>
</comment>
<dbReference type="InterPro" id="IPR023211">
    <property type="entry name" value="DNA_pol_palm_dom_sf"/>
</dbReference>
<sequence>MALAMVGQGSPDPPNHPAAPPVQSGPPSPQPGPSRSPSPQPGDKRPLEEVGEAEQPTLEVLQSRERHLKRFKTTFREEVVQIKGLGESLPSDQLMEEMFDTVLARQRDAVQAKDDDRVILEIESSENADNAVWFSLRKTNQINGRIVLDKLTRVLNSNQSFMADGRLKISYIHVKTPEAGGRRTNVVPNESMAQWLQRMINCKSIYSPDNNDNMCLTRSVAVAMGYYSMNKRTFYKFKNNERAQKKAAQKLCDDAQIDPTLPCGIDEIQKLQDSLPEHRLCVFTDKKGKECMFKGPHSAGRKNVYLLLYKQHFHAIIHPCTAFEFNYECKKCVAFFNHIEHHICEGSCWRCLGEVAHDAPNIPLVRCPDCRHQFAGDECMRTHKTVKLPRSNLTKCETFKFCMTCKKSYSTTNGQPHICNFVYCKYCKHNVKENHLCYMQPWSEREKKEKWSYITLYWDIETTQDTPVPGKEETYEHKPNLLVCQAVCDQCIGVKQNDFFCNVCKTRQHVFHNLDDPNVSVMGQFFDYLQSFGAKTEILAVAHNSKAFDSIFALQEIIARKLKPELTLAGAKIICMKVGNWKFIDSLSFMPMALSAMPKAFGLTELKKGYWPFLANKPEYYNYEGPLLPKDLYCISTMKSRAAAEFHAWHDGQVHNNYVFNFRKEFVEYCISDVTILREACTAFRKIYQEVAGYDPMFNCITLSSACMSAFRRNFLQKDTIGIVPPGGYHGRGKQSHIALQWLDFEAHKIGQVIKTIYTDREVSVMGRHVDGYVEFQHDDGHTIKRIYQFHGCYWHQCPTHFPATEGDSENRYVNTQKITEMFRENGFEVIEKWECDFKRELTSDPATKAFFEQHPTVRVTPLHLRDALCGGRTSALKWYHKADLDKGEKIKMVDVISEYPNANLRGEFPYGHPQIFLEGDPNMPPFDQWNGVIKCTVLPPRELYIPILPLKTQGRLMFPLCRTCAEQGCSEICRHTPEDRKFTDTWCVPELKLAVQKGYVIMSVHEVYQYPGTKQYNPLTQEDGLLSGYIRCFMALKMQASGWPADCTTDELKAQFIKDTLKHDGVDLDPSKMEKNPALRTLSKLMCNAFWGKFGEKTLRPKTELIFQNEKLISMMADPKITITGLLPLSDECIQVKWEPISDTEESLPTSSLILAAFTTCLGRLQLYHYLDQVNERALYCDTDSVAYISRPGEPDIPTGTHLGDLTDQVEEDHGPGSFITEFVAGGPKNYAFKVAVGGDLSNIKVCIKVRGISINASCDELVTFDNLKAMVMGSRDKITVPIPHQIARLPTWQIVTRASHKNWKPVNIKRRRVDVAKHCATWLQCLGHG</sequence>
<evidence type="ECO:0000256" key="2">
    <source>
        <dbReference type="ARBA" id="ARBA00012417"/>
    </source>
</evidence>
<evidence type="ECO:0000256" key="1">
    <source>
        <dbReference type="ARBA" id="ARBA00005755"/>
    </source>
</evidence>
<dbReference type="InterPro" id="IPR012337">
    <property type="entry name" value="RNaseH-like_sf"/>
</dbReference>
<dbReference type="Pfam" id="PF03175">
    <property type="entry name" value="DNA_pol_B_2"/>
    <property type="match status" value="2"/>
</dbReference>
<name>A0AAE1LHW4_9NEOP</name>
<evidence type="ECO:0000256" key="3">
    <source>
        <dbReference type="ARBA" id="ARBA00022679"/>
    </source>
</evidence>
<dbReference type="PANTHER" id="PTHR33568">
    <property type="entry name" value="DNA POLYMERASE"/>
    <property type="match status" value="1"/>
</dbReference>
<proteinExistence type="inferred from homology"/>
<reference evidence="11" key="1">
    <citation type="submission" date="2021-07" db="EMBL/GenBank/DDBJ databases">
        <authorList>
            <person name="Catto M.A."/>
            <person name="Jacobson A."/>
            <person name="Kennedy G."/>
            <person name="Labadie P."/>
            <person name="Hunt B.G."/>
            <person name="Srinivasan R."/>
        </authorList>
    </citation>
    <scope>NUCLEOTIDE SEQUENCE</scope>
    <source>
        <strain evidence="11">PL_HMW_Pooled</strain>
        <tissue evidence="11">Head</tissue>
    </source>
</reference>
<dbReference type="InterPro" id="IPR004868">
    <property type="entry name" value="DNA-dir_DNA_pol_B_mt/vir"/>
</dbReference>
<feature type="domain" description="DNA-directed DNA polymerase family B mitochondria/virus" evidence="10">
    <location>
        <begin position="865"/>
        <end position="1015"/>
    </location>
</feature>
<dbReference type="Gene3D" id="3.90.1600.10">
    <property type="entry name" value="Palm domain of DNA polymerase"/>
    <property type="match status" value="1"/>
</dbReference>
<evidence type="ECO:0000256" key="6">
    <source>
        <dbReference type="ARBA" id="ARBA00022932"/>
    </source>
</evidence>
<dbReference type="GO" id="GO:0000166">
    <property type="term" value="F:nucleotide binding"/>
    <property type="evidence" value="ECO:0007669"/>
    <property type="project" value="InterPro"/>
</dbReference>
<dbReference type="SUPFAM" id="SSF53098">
    <property type="entry name" value="Ribonuclease H-like"/>
    <property type="match status" value="1"/>
</dbReference>
<dbReference type="GO" id="GO:0006260">
    <property type="term" value="P:DNA replication"/>
    <property type="evidence" value="ECO:0007669"/>
    <property type="project" value="UniProtKB-KW"/>
</dbReference>
<evidence type="ECO:0000313" key="12">
    <source>
        <dbReference type="Proteomes" id="UP001219518"/>
    </source>
</evidence>
<keyword evidence="7" id="KW-0238">DNA-binding</keyword>
<evidence type="ECO:0000256" key="9">
    <source>
        <dbReference type="SAM" id="MobiDB-lite"/>
    </source>
</evidence>
<keyword evidence="6" id="KW-0239">DNA-directed DNA polymerase</keyword>
<accession>A0AAE1LHW4</accession>
<dbReference type="SUPFAM" id="SSF56672">
    <property type="entry name" value="DNA/RNA polymerases"/>
    <property type="match status" value="1"/>
</dbReference>
<dbReference type="EMBL" id="JAHWGI010001022">
    <property type="protein sequence ID" value="KAK3920811.1"/>
    <property type="molecule type" value="Genomic_DNA"/>
</dbReference>
<keyword evidence="12" id="KW-1185">Reference proteome</keyword>
<keyword evidence="3" id="KW-0808">Transferase</keyword>
<evidence type="ECO:0000256" key="5">
    <source>
        <dbReference type="ARBA" id="ARBA00022705"/>
    </source>
</evidence>
<dbReference type="GO" id="GO:0003677">
    <property type="term" value="F:DNA binding"/>
    <property type="evidence" value="ECO:0007669"/>
    <property type="project" value="UniProtKB-KW"/>
</dbReference>
<dbReference type="EC" id="2.7.7.7" evidence="2"/>
<keyword evidence="5" id="KW-0235">DNA replication</keyword>
<dbReference type="GO" id="GO:0003887">
    <property type="term" value="F:DNA-directed DNA polymerase activity"/>
    <property type="evidence" value="ECO:0007669"/>
    <property type="project" value="UniProtKB-KW"/>
</dbReference>
<evidence type="ECO:0000256" key="7">
    <source>
        <dbReference type="ARBA" id="ARBA00023125"/>
    </source>
</evidence>
<feature type="compositionally biased region" description="Pro residues" evidence="9">
    <location>
        <begin position="11"/>
        <end position="40"/>
    </location>
</feature>
<dbReference type="GO" id="GO:0042575">
    <property type="term" value="C:DNA polymerase complex"/>
    <property type="evidence" value="ECO:0007669"/>
    <property type="project" value="UniProtKB-ARBA"/>
</dbReference>
<evidence type="ECO:0000256" key="4">
    <source>
        <dbReference type="ARBA" id="ARBA00022695"/>
    </source>
</evidence>
<feature type="domain" description="DNA-directed DNA polymerase family B mitochondria/virus" evidence="10">
    <location>
        <begin position="541"/>
        <end position="720"/>
    </location>
</feature>
<dbReference type="Proteomes" id="UP001219518">
    <property type="component" value="Unassembled WGS sequence"/>
</dbReference>
<evidence type="ECO:0000256" key="8">
    <source>
        <dbReference type="ARBA" id="ARBA00049244"/>
    </source>
</evidence>
<evidence type="ECO:0000313" key="11">
    <source>
        <dbReference type="EMBL" id="KAK3920811.1"/>
    </source>
</evidence>
<dbReference type="InterPro" id="IPR043502">
    <property type="entry name" value="DNA/RNA_pol_sf"/>
</dbReference>
<dbReference type="Gene3D" id="3.30.420.10">
    <property type="entry name" value="Ribonuclease H-like superfamily/Ribonuclease H"/>
    <property type="match status" value="1"/>
</dbReference>
<dbReference type="PANTHER" id="PTHR33568:SF3">
    <property type="entry name" value="DNA-DIRECTED DNA POLYMERASE"/>
    <property type="match status" value="1"/>
</dbReference>
<comment type="similarity">
    <text evidence="1">Belongs to the DNA polymerase type-B family.</text>
</comment>
<dbReference type="Gene3D" id="3.40.960.10">
    <property type="entry name" value="VSR Endonuclease"/>
    <property type="match status" value="1"/>
</dbReference>
<gene>
    <name evidence="11" type="ORF">KUF71_010048</name>
</gene>
<protein>
    <recommendedName>
        <fullName evidence="2">DNA-directed DNA polymerase</fullName>
        <ecNumber evidence="2">2.7.7.7</ecNumber>
    </recommendedName>
</protein>
<dbReference type="InterPro" id="IPR036397">
    <property type="entry name" value="RNaseH_sf"/>
</dbReference>